<dbReference type="Pfam" id="PF20151">
    <property type="entry name" value="DUF6533"/>
    <property type="match status" value="1"/>
</dbReference>
<accession>A0A8H5CBV1</accession>
<keyword evidence="4" id="KW-1185">Reference proteome</keyword>
<feature type="transmembrane region" description="Helical" evidence="1">
    <location>
        <begin position="105"/>
        <end position="124"/>
    </location>
</feature>
<dbReference type="EMBL" id="JAACJN010000565">
    <property type="protein sequence ID" value="KAF5338840.1"/>
    <property type="molecule type" value="Genomic_DNA"/>
</dbReference>
<name>A0A8H5CBV1_9AGAR</name>
<feature type="transmembrane region" description="Helical" evidence="1">
    <location>
        <begin position="157"/>
        <end position="176"/>
    </location>
</feature>
<reference evidence="3 4" key="1">
    <citation type="journal article" date="2020" name="ISME J.">
        <title>Uncovering the hidden diversity of litter-decomposition mechanisms in mushroom-forming fungi.</title>
        <authorList>
            <person name="Floudas D."/>
            <person name="Bentzer J."/>
            <person name="Ahren D."/>
            <person name="Johansson T."/>
            <person name="Persson P."/>
            <person name="Tunlid A."/>
        </authorList>
    </citation>
    <scope>NUCLEOTIDE SEQUENCE [LARGE SCALE GENOMIC DNA]</scope>
    <source>
        <strain evidence="3 4">CBS 406.79</strain>
    </source>
</reference>
<protein>
    <recommendedName>
        <fullName evidence="2">DUF6533 domain-containing protein</fullName>
    </recommendedName>
</protein>
<keyword evidence="1" id="KW-0472">Membrane</keyword>
<sequence>MALLELEFRLVDATAALFFYDYSLTIWNEIIYVRREPRISIVKVCYFFARYGAMAGTILVMLPDNSDSSTLKSGISTILRLIPIVASELLVAIRTWAIWCRSRAIFLLLVGLAVIAIVPGVIIIGENIASDHLVALVGPEFIDLCSNIVGNHPHDYIIIYILVMLYEFVTLTLSLVRIINWRKSIPENIRAPLIDTLQRDGKLGSSSLLKDVACQISWAISGVLYFSCMLVLGFVNIAIVLRSAVPQLRTGCAQYVNSTLPPEGRHHPIDLSICS</sequence>
<evidence type="ECO:0000313" key="4">
    <source>
        <dbReference type="Proteomes" id="UP000518752"/>
    </source>
</evidence>
<keyword evidence="1" id="KW-1133">Transmembrane helix</keyword>
<proteinExistence type="predicted"/>
<evidence type="ECO:0000313" key="3">
    <source>
        <dbReference type="EMBL" id="KAF5338840.1"/>
    </source>
</evidence>
<feature type="transmembrane region" description="Helical" evidence="1">
    <location>
        <begin position="216"/>
        <end position="241"/>
    </location>
</feature>
<dbReference type="AlphaFoldDB" id="A0A8H5CBV1"/>
<dbReference type="Proteomes" id="UP000518752">
    <property type="component" value="Unassembled WGS sequence"/>
</dbReference>
<feature type="domain" description="DUF6533" evidence="2">
    <location>
        <begin position="13"/>
        <end position="54"/>
    </location>
</feature>
<comment type="caution">
    <text evidence="3">The sequence shown here is derived from an EMBL/GenBank/DDBJ whole genome shotgun (WGS) entry which is preliminary data.</text>
</comment>
<evidence type="ECO:0000259" key="2">
    <source>
        <dbReference type="Pfam" id="PF20151"/>
    </source>
</evidence>
<dbReference type="InterPro" id="IPR045340">
    <property type="entry name" value="DUF6533"/>
</dbReference>
<gene>
    <name evidence="3" type="ORF">D9757_014695</name>
</gene>
<feature type="transmembrane region" description="Helical" evidence="1">
    <location>
        <begin position="44"/>
        <end position="62"/>
    </location>
</feature>
<dbReference type="OrthoDB" id="2940333at2759"/>
<keyword evidence="1" id="KW-0812">Transmembrane</keyword>
<organism evidence="3 4">
    <name type="scientific">Collybiopsis confluens</name>
    <dbReference type="NCBI Taxonomy" id="2823264"/>
    <lineage>
        <taxon>Eukaryota</taxon>
        <taxon>Fungi</taxon>
        <taxon>Dikarya</taxon>
        <taxon>Basidiomycota</taxon>
        <taxon>Agaricomycotina</taxon>
        <taxon>Agaricomycetes</taxon>
        <taxon>Agaricomycetidae</taxon>
        <taxon>Agaricales</taxon>
        <taxon>Marasmiineae</taxon>
        <taxon>Omphalotaceae</taxon>
        <taxon>Collybiopsis</taxon>
    </lineage>
</organism>
<evidence type="ECO:0000256" key="1">
    <source>
        <dbReference type="SAM" id="Phobius"/>
    </source>
</evidence>
<feature type="transmembrane region" description="Helical" evidence="1">
    <location>
        <begin position="74"/>
        <end position="93"/>
    </location>
</feature>